<dbReference type="Pfam" id="PF04307">
    <property type="entry name" value="YdjM"/>
    <property type="match status" value="1"/>
</dbReference>
<dbReference type="EMBL" id="JACHHB010000011">
    <property type="protein sequence ID" value="MBB5174236.1"/>
    <property type="molecule type" value="Genomic_DNA"/>
</dbReference>
<protein>
    <submittedName>
        <fullName evidence="2">Inner membrane protein</fullName>
    </submittedName>
</protein>
<dbReference type="InterPro" id="IPR007404">
    <property type="entry name" value="YdjM-like"/>
</dbReference>
<dbReference type="InterPro" id="IPR053170">
    <property type="entry name" value="Transcription_regulator"/>
</dbReference>
<dbReference type="PANTHER" id="PTHR40031">
    <property type="entry name" value="HYPOTHETICAL MEMBRANE SPANNING PROTEIN"/>
    <property type="match status" value="1"/>
</dbReference>
<accession>A0A840QRW7</accession>
<keyword evidence="3" id="KW-1185">Reference proteome</keyword>
<feature type="transmembrane region" description="Helical" evidence="1">
    <location>
        <begin position="157"/>
        <end position="181"/>
    </location>
</feature>
<reference evidence="2 3" key="1">
    <citation type="submission" date="2020-08" db="EMBL/GenBank/DDBJ databases">
        <title>Genomic Encyclopedia of Type Strains, Phase IV (KMG-IV): sequencing the most valuable type-strain genomes for metagenomic binning, comparative biology and taxonomic classification.</title>
        <authorList>
            <person name="Goeker M."/>
        </authorList>
    </citation>
    <scope>NUCLEOTIDE SEQUENCE [LARGE SCALE GENOMIC DNA]</scope>
    <source>
        <strain evidence="2 3">DSM 24696</strain>
    </source>
</reference>
<comment type="caution">
    <text evidence="2">The sequence shown here is derived from an EMBL/GenBank/DDBJ whole genome shotgun (WGS) entry which is preliminary data.</text>
</comment>
<gene>
    <name evidence="2" type="ORF">HNQ41_002430</name>
</gene>
<feature type="transmembrane region" description="Helical" evidence="1">
    <location>
        <begin position="92"/>
        <end position="113"/>
    </location>
</feature>
<dbReference type="RefSeq" id="WP_184664669.1">
    <property type="nucleotide sequence ID" value="NZ_JACHHB010000011.1"/>
</dbReference>
<keyword evidence="1" id="KW-1133">Transmembrane helix</keyword>
<evidence type="ECO:0000313" key="3">
    <source>
        <dbReference type="Proteomes" id="UP000551878"/>
    </source>
</evidence>
<dbReference type="AlphaFoldDB" id="A0A840QRW7"/>
<keyword evidence="1" id="KW-0812">Transmembrane</keyword>
<sequence length="313" mass="36137">MDTVTHTLFGLTLYGSVNKNEWSKDAKKALLFTTIVGSQIPDIDVISQLWDTSGQYQMWHRGITHSIFMVPVWAALIYWLSRFIWGVGDKRLFWMGMLAVFIHNTTDLFNAWGTGYFEPFSSVRITFGTIPIIDFVVWGIMLAGFIAHKWLKKQPHVVYKIVWIFIIAHFAIQTAQGYLIYQNYSDVYDEQALAASFKPWHFTFVGKSDGRVDIYQTTAWGEAILQEEIDSHESANLDLLFEENPEAETLYDWAPFVVIVDDDEVLGLYDPRLFRGGQAILFEFIEKTQDLEFELPDVEKHETDWGELDDSSS</sequence>
<feature type="transmembrane region" description="Helical" evidence="1">
    <location>
        <begin position="62"/>
        <end position="80"/>
    </location>
</feature>
<organism evidence="2 3">
    <name type="scientific">Texcoconibacillus texcoconensis</name>
    <dbReference type="NCBI Taxonomy" id="1095777"/>
    <lineage>
        <taxon>Bacteria</taxon>
        <taxon>Bacillati</taxon>
        <taxon>Bacillota</taxon>
        <taxon>Bacilli</taxon>
        <taxon>Bacillales</taxon>
        <taxon>Bacillaceae</taxon>
        <taxon>Texcoconibacillus</taxon>
    </lineage>
</organism>
<feature type="transmembrane region" description="Helical" evidence="1">
    <location>
        <begin position="125"/>
        <end position="145"/>
    </location>
</feature>
<dbReference type="PANTHER" id="PTHR40031:SF1">
    <property type="entry name" value="MEMBRANE-BOUND METAL-DEPENDENT HYDROLASE"/>
    <property type="match status" value="1"/>
</dbReference>
<dbReference type="Proteomes" id="UP000551878">
    <property type="component" value="Unassembled WGS sequence"/>
</dbReference>
<name>A0A840QRW7_9BACI</name>
<proteinExistence type="predicted"/>
<keyword evidence="1" id="KW-0472">Membrane</keyword>
<evidence type="ECO:0000313" key="2">
    <source>
        <dbReference type="EMBL" id="MBB5174236.1"/>
    </source>
</evidence>
<evidence type="ECO:0000256" key="1">
    <source>
        <dbReference type="SAM" id="Phobius"/>
    </source>
</evidence>